<dbReference type="OrthoDB" id="5506143at2"/>
<dbReference type="AlphaFoldDB" id="A0A174HYH7"/>
<reference evidence="1 2" key="1">
    <citation type="submission" date="2015-09" db="EMBL/GenBank/DDBJ databases">
        <authorList>
            <consortium name="Pathogen Informatics"/>
        </authorList>
    </citation>
    <scope>NUCLEOTIDE SEQUENCE [LARGE SCALE GENOMIC DNA]</scope>
    <source>
        <strain evidence="1 2">2789STDY5834856</strain>
    </source>
</reference>
<gene>
    <name evidence="1" type="ORF">ERS852471_02331</name>
</gene>
<evidence type="ECO:0000313" key="1">
    <source>
        <dbReference type="EMBL" id="CUO79944.1"/>
    </source>
</evidence>
<dbReference type="EMBL" id="CYZX01000016">
    <property type="protein sequence ID" value="CUO79944.1"/>
    <property type="molecule type" value="Genomic_DNA"/>
</dbReference>
<name>A0A174HYH7_9CLOT</name>
<evidence type="ECO:0000313" key="2">
    <source>
        <dbReference type="Proteomes" id="UP000095594"/>
    </source>
</evidence>
<dbReference type="SUPFAM" id="SSF101386">
    <property type="entry name" value="all-alpha NTP pyrophosphatases"/>
    <property type="match status" value="1"/>
</dbReference>
<organism evidence="1 2">
    <name type="scientific">Clostridium disporicum</name>
    <dbReference type="NCBI Taxonomy" id="84024"/>
    <lineage>
        <taxon>Bacteria</taxon>
        <taxon>Bacillati</taxon>
        <taxon>Bacillota</taxon>
        <taxon>Clostridia</taxon>
        <taxon>Eubacteriales</taxon>
        <taxon>Clostridiaceae</taxon>
        <taxon>Clostridium</taxon>
    </lineage>
</organism>
<accession>A0A174HYH7</accession>
<dbReference type="InterPro" id="IPR014871">
    <property type="entry name" value="dUTPase/dCTP_pyrophosphatase"/>
</dbReference>
<dbReference type="Proteomes" id="UP000095594">
    <property type="component" value="Unassembled WGS sequence"/>
</dbReference>
<proteinExistence type="predicted"/>
<dbReference type="RefSeq" id="WP_055266747.1">
    <property type="nucleotide sequence ID" value="NZ_CABIXQ010000016.1"/>
</dbReference>
<protein>
    <submittedName>
        <fullName evidence="1">dUTPase superfamily</fullName>
    </submittedName>
</protein>
<dbReference type="Pfam" id="PF08761">
    <property type="entry name" value="dUTPase_2"/>
    <property type="match status" value="1"/>
</dbReference>
<sequence>MNISSIVESQLEKNKQLLINHELPEYKLWVRKHLELHVKLGSIAEETKCYTYLENVSSSLNKDIIFKKYVDFLAHIISLGLYREYISDYEVQLKPNDYCLSDQFLNLYIDINDLIVSTSSDHFLTLLEDTLSLGVTLGYSEKDIINSFIYGD</sequence>